<dbReference type="AlphaFoldDB" id="A0A2P2HZH7"/>
<evidence type="ECO:0000259" key="1">
    <source>
        <dbReference type="Pfam" id="PF18658"/>
    </source>
</evidence>
<organism evidence="2">
    <name type="scientific">Hirondellea gigas</name>
    <dbReference type="NCBI Taxonomy" id="1518452"/>
    <lineage>
        <taxon>Eukaryota</taxon>
        <taxon>Metazoa</taxon>
        <taxon>Ecdysozoa</taxon>
        <taxon>Arthropoda</taxon>
        <taxon>Crustacea</taxon>
        <taxon>Multicrustacea</taxon>
        <taxon>Malacostraca</taxon>
        <taxon>Eumalacostraca</taxon>
        <taxon>Peracarida</taxon>
        <taxon>Amphipoda</taxon>
        <taxon>Amphilochidea</taxon>
        <taxon>Lysianassida</taxon>
        <taxon>Lysianassidira</taxon>
        <taxon>Lysianassoidea</taxon>
        <taxon>Lysianassidae</taxon>
        <taxon>Hirondellea</taxon>
    </lineage>
</organism>
<reference evidence="2" key="1">
    <citation type="journal article" date="2018" name="Biosci. Biotechnol. Biochem.">
        <title>Polysaccharide hydrolase of the hadal zone amphipods Hirondellea gigas.</title>
        <authorList>
            <person name="Kobayashi H."/>
            <person name="Nagahama T."/>
            <person name="Arai W."/>
            <person name="Sasagawa Y."/>
            <person name="Umeda M."/>
            <person name="Hayashi T."/>
            <person name="Nikaido I."/>
            <person name="Watanabe H."/>
            <person name="Oguri K."/>
            <person name="Kitazato H."/>
            <person name="Fujioka K."/>
            <person name="Kido Y."/>
            <person name="Takami H."/>
        </authorList>
    </citation>
    <scope>NUCLEOTIDE SEQUENCE</scope>
    <source>
        <tissue evidence="2">Whole body</tissue>
    </source>
</reference>
<proteinExistence type="evidence at transcript level"/>
<sequence length="216" mass="24615">MSYSNLSKKRKIVDECRVFNKEWSEMYFFTDIGVKAVCLICHETVAVFKEYNLKRHFQTKHASFGQNLSKQELQKKATDLEKSLKQQQTLFKKTLSSQSNATKASFILANKIAKQNKSFAEAEFIKDCMVDAVSVVCPEVKSKIEAISLSRRTIVRRIDAIAVNIQEQLLTASDSFQWFSIALDESTDIQDTAQLLIYIRGIGIHQRNTVYGNDGN</sequence>
<dbReference type="InterPro" id="IPR040647">
    <property type="entry name" value="SPIN-DOC_Znf-C2H2"/>
</dbReference>
<dbReference type="EMBL" id="IACF01001487">
    <property type="protein sequence ID" value="LAB67185.1"/>
    <property type="molecule type" value="mRNA"/>
</dbReference>
<name>A0A2P2HZH7_9CRUS</name>
<dbReference type="Pfam" id="PF18658">
    <property type="entry name" value="zf-C2H2_12"/>
    <property type="match status" value="1"/>
</dbReference>
<protein>
    <submittedName>
        <fullName evidence="2">General transcription factor II-I repeat domain-containing protein 2-like</fullName>
    </submittedName>
</protein>
<dbReference type="PANTHER" id="PTHR45913:SF5">
    <property type="entry name" value="GENERAL TRANSCRIPTION FACTOR II-I REPEAT DOMAIN-CONTAINING PROTEIN 2A-LIKE PROTEIN"/>
    <property type="match status" value="1"/>
</dbReference>
<accession>A0A2P2HZH7</accession>
<evidence type="ECO:0000313" key="2">
    <source>
        <dbReference type="EMBL" id="LAB67185.1"/>
    </source>
</evidence>
<dbReference type="PANTHER" id="PTHR45913">
    <property type="entry name" value="EPM2A-INTERACTING PROTEIN 1"/>
    <property type="match status" value="1"/>
</dbReference>
<feature type="domain" description="SPIN-DOC-like zinc-finger" evidence="1">
    <location>
        <begin position="21"/>
        <end position="74"/>
    </location>
</feature>